<sequence>MLSHLIVFLLSSSAVFTAPTPTSAPSEPKTKSPPVEIITMESELLPDGSFHYSFEGADGTKARQEGTLKYFDEKNAGEVVKGSYEYVGDDGKLYAVSYYADETGFHAEGDHIPKIPEVIAKALVWSAEHPYTEDNAVETA</sequence>
<evidence type="ECO:0000313" key="4">
    <source>
        <dbReference type="Proteomes" id="UP000192223"/>
    </source>
</evidence>
<dbReference type="Pfam" id="PF00379">
    <property type="entry name" value="Chitin_bind_4"/>
    <property type="match status" value="1"/>
</dbReference>
<dbReference type="PROSITE" id="PS00233">
    <property type="entry name" value="CHIT_BIND_RR_1"/>
    <property type="match status" value="1"/>
</dbReference>
<name>A0A1W4XDH8_AGRPL</name>
<dbReference type="RefSeq" id="XP_018334196.1">
    <property type="nucleotide sequence ID" value="XM_018478694.2"/>
</dbReference>
<accession>A0A1W4XDH8</accession>
<gene>
    <name evidence="5" type="primary">LOC108743216</name>
</gene>
<dbReference type="InterPro" id="IPR050468">
    <property type="entry name" value="Cuticle_Struct_Prot"/>
</dbReference>
<protein>
    <submittedName>
        <fullName evidence="5">Larval cuticle protein 16/17-like</fullName>
    </submittedName>
</protein>
<dbReference type="AlphaFoldDB" id="A0A1W4XDH8"/>
<dbReference type="Proteomes" id="UP000192223">
    <property type="component" value="Unplaced"/>
</dbReference>
<dbReference type="FunCoup" id="A0A1W4XDH8">
    <property type="interactions" value="14"/>
</dbReference>
<feature type="signal peptide" evidence="3">
    <location>
        <begin position="1"/>
        <end position="17"/>
    </location>
</feature>
<dbReference type="PROSITE" id="PS51155">
    <property type="entry name" value="CHIT_BIND_RR_2"/>
    <property type="match status" value="1"/>
</dbReference>
<evidence type="ECO:0000256" key="1">
    <source>
        <dbReference type="ARBA" id="ARBA00022460"/>
    </source>
</evidence>
<dbReference type="KEGG" id="apln:108743216"/>
<evidence type="ECO:0000256" key="2">
    <source>
        <dbReference type="PROSITE-ProRule" id="PRU00497"/>
    </source>
</evidence>
<keyword evidence="1 2" id="KW-0193">Cuticle</keyword>
<dbReference type="GO" id="GO:0062129">
    <property type="term" value="C:chitin-based extracellular matrix"/>
    <property type="evidence" value="ECO:0007669"/>
    <property type="project" value="TreeGrafter"/>
</dbReference>
<evidence type="ECO:0000313" key="5">
    <source>
        <dbReference type="RefSeq" id="XP_018334196.1"/>
    </source>
</evidence>
<dbReference type="STRING" id="224129.A0A1W4XDH8"/>
<reference evidence="5" key="1">
    <citation type="submission" date="2025-08" db="UniProtKB">
        <authorList>
            <consortium name="RefSeq"/>
        </authorList>
    </citation>
    <scope>IDENTIFICATION</scope>
    <source>
        <tissue evidence="5">Entire body</tissue>
    </source>
</reference>
<dbReference type="GeneID" id="108743216"/>
<dbReference type="PANTHER" id="PTHR10380:SF229">
    <property type="entry name" value="CUTICULAR PROTEIN 49AF, ISOFORM A"/>
    <property type="match status" value="1"/>
</dbReference>
<dbReference type="InterPro" id="IPR031311">
    <property type="entry name" value="CHIT_BIND_RR_consensus"/>
</dbReference>
<organism evidence="4 5">
    <name type="scientific">Agrilus planipennis</name>
    <name type="common">Emerald ash borer</name>
    <name type="synonym">Agrilus marcopoli</name>
    <dbReference type="NCBI Taxonomy" id="224129"/>
    <lineage>
        <taxon>Eukaryota</taxon>
        <taxon>Metazoa</taxon>
        <taxon>Ecdysozoa</taxon>
        <taxon>Arthropoda</taxon>
        <taxon>Hexapoda</taxon>
        <taxon>Insecta</taxon>
        <taxon>Pterygota</taxon>
        <taxon>Neoptera</taxon>
        <taxon>Endopterygota</taxon>
        <taxon>Coleoptera</taxon>
        <taxon>Polyphaga</taxon>
        <taxon>Elateriformia</taxon>
        <taxon>Buprestoidea</taxon>
        <taxon>Buprestidae</taxon>
        <taxon>Agrilinae</taxon>
        <taxon>Agrilus</taxon>
    </lineage>
</organism>
<dbReference type="PANTHER" id="PTHR10380">
    <property type="entry name" value="CUTICLE PROTEIN"/>
    <property type="match status" value="1"/>
</dbReference>
<dbReference type="PRINTS" id="PR00947">
    <property type="entry name" value="CUTICLE"/>
</dbReference>
<evidence type="ECO:0000256" key="3">
    <source>
        <dbReference type="SAM" id="SignalP"/>
    </source>
</evidence>
<dbReference type="InterPro" id="IPR000618">
    <property type="entry name" value="Insect_cuticle"/>
</dbReference>
<feature type="chain" id="PRO_5010690773" evidence="3">
    <location>
        <begin position="18"/>
        <end position="140"/>
    </location>
</feature>
<dbReference type="InParanoid" id="A0A1W4XDH8"/>
<keyword evidence="3" id="KW-0732">Signal</keyword>
<proteinExistence type="predicted"/>
<keyword evidence="4" id="KW-1185">Reference proteome</keyword>
<dbReference type="GO" id="GO:0008010">
    <property type="term" value="F:structural constituent of chitin-based larval cuticle"/>
    <property type="evidence" value="ECO:0007669"/>
    <property type="project" value="TreeGrafter"/>
</dbReference>
<dbReference type="OrthoDB" id="6379191at2759"/>